<dbReference type="AlphaFoldDB" id="A0AAU9TC67"/>
<dbReference type="SUPFAM" id="SSF52200">
    <property type="entry name" value="Toll/Interleukin receptor TIR domain"/>
    <property type="match status" value="1"/>
</dbReference>
<evidence type="ECO:0000256" key="4">
    <source>
        <dbReference type="ARBA" id="ARBA00022837"/>
    </source>
</evidence>
<gene>
    <name evidence="8" type="ORF">TAV2_LOCUS26054</name>
</gene>
<dbReference type="InterPro" id="IPR002048">
    <property type="entry name" value="EF_hand_dom"/>
</dbReference>
<dbReference type="PROSITE" id="PS50222">
    <property type="entry name" value="EF_HAND_2"/>
    <property type="match status" value="3"/>
</dbReference>
<sequence length="279" mass="31301">MAAASSSSRVKKSHVFPSFHGPDVRRGFLSHLHKYFTTNKITAFKDQEMERGNTIGPMLVQAIREATVSIVVLSTNYASSSWCLDELVEILKCKEVSGQIVMPVFYEVDPSDVRKQRGDVGIAFEKSCQGRTEEEKQRWSRALADVATIAGEHSINWTDEAAMLEKLSRDVSNKLKVELLKEQFRSLDVDQTGFISVPELRYAMESIGEKITGDEVKEMIREVDLDGDGRLNYDEFAKVMMAKDGSQITDDEVKSAIQGGDVDGDGRLNYDEFVKVMIK</sequence>
<evidence type="ECO:0000313" key="9">
    <source>
        <dbReference type="Proteomes" id="UP000836841"/>
    </source>
</evidence>
<dbReference type="PANTHER" id="PTHR32009:SF116">
    <property type="entry name" value="DISEASE RESISTANCE PROTEIN"/>
    <property type="match status" value="1"/>
</dbReference>
<evidence type="ECO:0000256" key="3">
    <source>
        <dbReference type="ARBA" id="ARBA00022737"/>
    </source>
</evidence>
<keyword evidence="3" id="KW-0677">Repeat</keyword>
<organism evidence="8 9">
    <name type="scientific">Thlaspi arvense</name>
    <name type="common">Field penny-cress</name>
    <dbReference type="NCBI Taxonomy" id="13288"/>
    <lineage>
        <taxon>Eukaryota</taxon>
        <taxon>Viridiplantae</taxon>
        <taxon>Streptophyta</taxon>
        <taxon>Embryophyta</taxon>
        <taxon>Tracheophyta</taxon>
        <taxon>Spermatophyta</taxon>
        <taxon>Magnoliopsida</taxon>
        <taxon>eudicotyledons</taxon>
        <taxon>Gunneridae</taxon>
        <taxon>Pentapetalae</taxon>
        <taxon>rosids</taxon>
        <taxon>malvids</taxon>
        <taxon>Brassicales</taxon>
        <taxon>Brassicaceae</taxon>
        <taxon>Thlaspideae</taxon>
        <taxon>Thlaspi</taxon>
    </lineage>
</organism>
<dbReference type="PROSITE" id="PS00018">
    <property type="entry name" value="EF_HAND_1"/>
    <property type="match status" value="3"/>
</dbReference>
<keyword evidence="5" id="KW-0520">NAD</keyword>
<dbReference type="Gene3D" id="3.40.50.10140">
    <property type="entry name" value="Toll/interleukin-1 receptor homology (TIR) domain"/>
    <property type="match status" value="1"/>
</dbReference>
<keyword evidence="9" id="KW-1185">Reference proteome</keyword>
<evidence type="ECO:0000256" key="2">
    <source>
        <dbReference type="ARBA" id="ARBA00022723"/>
    </source>
</evidence>
<dbReference type="InterPro" id="IPR018247">
    <property type="entry name" value="EF_Hand_1_Ca_BS"/>
</dbReference>
<evidence type="ECO:0000256" key="1">
    <source>
        <dbReference type="ARBA" id="ARBA00009763"/>
    </source>
</evidence>
<feature type="domain" description="TIR" evidence="6">
    <location>
        <begin position="11"/>
        <end position="175"/>
    </location>
</feature>
<dbReference type="CDD" id="cd00051">
    <property type="entry name" value="EFh"/>
    <property type="match status" value="2"/>
</dbReference>
<proteinExistence type="inferred from homology"/>
<dbReference type="Gene3D" id="1.10.238.10">
    <property type="entry name" value="EF-hand"/>
    <property type="match status" value="2"/>
</dbReference>
<dbReference type="SMART" id="SM00255">
    <property type="entry name" value="TIR"/>
    <property type="match status" value="1"/>
</dbReference>
<protein>
    <submittedName>
        <fullName evidence="8">Uncharacterized protein</fullName>
    </submittedName>
</protein>
<feature type="domain" description="EF-hand" evidence="7">
    <location>
        <begin position="211"/>
        <end position="246"/>
    </location>
</feature>
<dbReference type="SUPFAM" id="SSF47473">
    <property type="entry name" value="EF-hand"/>
    <property type="match status" value="1"/>
</dbReference>
<dbReference type="InterPro" id="IPR011992">
    <property type="entry name" value="EF-hand-dom_pair"/>
</dbReference>
<evidence type="ECO:0000313" key="8">
    <source>
        <dbReference type="EMBL" id="CAH2080200.1"/>
    </source>
</evidence>
<evidence type="ECO:0000259" key="6">
    <source>
        <dbReference type="PROSITE" id="PS50104"/>
    </source>
</evidence>
<keyword evidence="2" id="KW-0479">Metal-binding</keyword>
<dbReference type="PROSITE" id="PS50104">
    <property type="entry name" value="TIR"/>
    <property type="match status" value="1"/>
</dbReference>
<reference evidence="8 9" key="1">
    <citation type="submission" date="2022-03" db="EMBL/GenBank/DDBJ databases">
        <authorList>
            <person name="Nunn A."/>
            <person name="Chopra R."/>
            <person name="Nunn A."/>
            <person name="Contreras Garrido A."/>
        </authorList>
    </citation>
    <scope>NUCLEOTIDE SEQUENCE [LARGE SCALE GENOMIC DNA]</scope>
</reference>
<feature type="domain" description="EF-hand" evidence="7">
    <location>
        <begin position="175"/>
        <end position="210"/>
    </location>
</feature>
<dbReference type="FunFam" id="1.10.238.10:FF:000034">
    <property type="entry name" value="Calmodulin"/>
    <property type="match status" value="1"/>
</dbReference>
<dbReference type="SMART" id="SM00054">
    <property type="entry name" value="EFh"/>
    <property type="match status" value="3"/>
</dbReference>
<evidence type="ECO:0000256" key="5">
    <source>
        <dbReference type="ARBA" id="ARBA00023027"/>
    </source>
</evidence>
<dbReference type="InterPro" id="IPR035897">
    <property type="entry name" value="Toll_tir_struct_dom_sf"/>
</dbReference>
<comment type="similarity">
    <text evidence="1">Belongs to the calmodulin family.</text>
</comment>
<keyword evidence="4" id="KW-0106">Calcium</keyword>
<dbReference type="FunFam" id="3.40.50.10140:FF:000007">
    <property type="entry name" value="Disease resistance protein (TIR-NBS-LRR class)"/>
    <property type="match status" value="1"/>
</dbReference>
<evidence type="ECO:0000259" key="7">
    <source>
        <dbReference type="PROSITE" id="PS50222"/>
    </source>
</evidence>
<dbReference type="GO" id="GO:0005509">
    <property type="term" value="F:calcium ion binding"/>
    <property type="evidence" value="ECO:0007669"/>
    <property type="project" value="InterPro"/>
</dbReference>
<feature type="domain" description="EF-hand" evidence="7">
    <location>
        <begin position="248"/>
        <end position="279"/>
    </location>
</feature>
<dbReference type="PANTHER" id="PTHR32009">
    <property type="entry name" value="TMV RESISTANCE PROTEIN N-LIKE"/>
    <property type="match status" value="1"/>
</dbReference>
<dbReference type="Pfam" id="PF13833">
    <property type="entry name" value="EF-hand_8"/>
    <property type="match status" value="1"/>
</dbReference>
<dbReference type="EMBL" id="OU466863">
    <property type="protein sequence ID" value="CAH2080200.1"/>
    <property type="molecule type" value="Genomic_DNA"/>
</dbReference>
<dbReference type="Proteomes" id="UP000836841">
    <property type="component" value="Chromosome 7"/>
</dbReference>
<accession>A0AAU9TC67</accession>
<dbReference type="InterPro" id="IPR000157">
    <property type="entry name" value="TIR_dom"/>
</dbReference>
<dbReference type="GO" id="GO:0007165">
    <property type="term" value="P:signal transduction"/>
    <property type="evidence" value="ECO:0007669"/>
    <property type="project" value="InterPro"/>
</dbReference>
<dbReference type="Pfam" id="PF01582">
    <property type="entry name" value="TIR"/>
    <property type="match status" value="1"/>
</dbReference>
<name>A0AAU9TC67_THLAR</name>
<dbReference type="Pfam" id="PF00036">
    <property type="entry name" value="EF-hand_1"/>
    <property type="match status" value="1"/>
</dbReference>